<dbReference type="RefSeq" id="WP_099107655.1">
    <property type="nucleotide sequence ID" value="NZ_JAATJF010000003.1"/>
</dbReference>
<reference evidence="2 3" key="1">
    <citation type="submission" date="2017-10" db="EMBL/GenBank/DDBJ databases">
        <title>The draft genome sequence of Lewinella marina KCTC 32374.</title>
        <authorList>
            <person name="Wang K."/>
        </authorList>
    </citation>
    <scope>NUCLEOTIDE SEQUENCE [LARGE SCALE GENOMIC DNA]</scope>
    <source>
        <strain evidence="2 3">MKG-38</strain>
    </source>
</reference>
<organism evidence="2 3">
    <name type="scientific">Neolewinella marina</name>
    <dbReference type="NCBI Taxonomy" id="438751"/>
    <lineage>
        <taxon>Bacteria</taxon>
        <taxon>Pseudomonadati</taxon>
        <taxon>Bacteroidota</taxon>
        <taxon>Saprospiria</taxon>
        <taxon>Saprospirales</taxon>
        <taxon>Lewinellaceae</taxon>
        <taxon>Neolewinella</taxon>
    </lineage>
</organism>
<feature type="chain" id="PRO_5013679354" evidence="1">
    <location>
        <begin position="28"/>
        <end position="59"/>
    </location>
</feature>
<dbReference type="EMBL" id="PDLO01000009">
    <property type="protein sequence ID" value="PHK97371.1"/>
    <property type="molecule type" value="Genomic_DNA"/>
</dbReference>
<dbReference type="Proteomes" id="UP000226437">
    <property type="component" value="Unassembled WGS sequence"/>
</dbReference>
<name>A0A2G0CBN1_9BACT</name>
<proteinExistence type="predicted"/>
<evidence type="ECO:0000313" key="3">
    <source>
        <dbReference type="Proteomes" id="UP000226437"/>
    </source>
</evidence>
<keyword evidence="1" id="KW-0732">Signal</keyword>
<sequence length="59" mass="6582">MTSYPNGAHRRRAWLMLLSALRPVLLAATPAAFQRVVGVIPVKGQVASLRIQPTNMRLW</sequence>
<evidence type="ECO:0000256" key="1">
    <source>
        <dbReference type="SAM" id="SignalP"/>
    </source>
</evidence>
<evidence type="ECO:0000313" key="2">
    <source>
        <dbReference type="EMBL" id="PHK97371.1"/>
    </source>
</evidence>
<keyword evidence="3" id="KW-1185">Reference proteome</keyword>
<gene>
    <name evidence="2" type="ORF">CGL56_16330</name>
</gene>
<feature type="signal peptide" evidence="1">
    <location>
        <begin position="1"/>
        <end position="27"/>
    </location>
</feature>
<comment type="caution">
    <text evidence="2">The sequence shown here is derived from an EMBL/GenBank/DDBJ whole genome shotgun (WGS) entry which is preliminary data.</text>
</comment>
<protein>
    <submittedName>
        <fullName evidence="2">Uncharacterized protein</fullName>
    </submittedName>
</protein>
<dbReference type="AlphaFoldDB" id="A0A2G0CBN1"/>
<accession>A0A2G0CBN1</accession>